<name>A0ACB6SDM8_9PLEO</name>
<dbReference type="Proteomes" id="UP000799754">
    <property type="component" value="Unassembled WGS sequence"/>
</dbReference>
<proteinExistence type="predicted"/>
<keyword evidence="2" id="KW-1185">Reference proteome</keyword>
<evidence type="ECO:0000313" key="2">
    <source>
        <dbReference type="Proteomes" id="UP000799754"/>
    </source>
</evidence>
<comment type="caution">
    <text evidence="1">The sequence shown here is derived from an EMBL/GenBank/DDBJ whole genome shotgun (WGS) entry which is preliminary data.</text>
</comment>
<reference evidence="1" key="1">
    <citation type="journal article" date="2020" name="Stud. Mycol.">
        <title>101 Dothideomycetes genomes: a test case for predicting lifestyles and emergence of pathogens.</title>
        <authorList>
            <person name="Haridas S."/>
            <person name="Albert R."/>
            <person name="Binder M."/>
            <person name="Bloem J."/>
            <person name="Labutti K."/>
            <person name="Salamov A."/>
            <person name="Andreopoulos B."/>
            <person name="Baker S."/>
            <person name="Barry K."/>
            <person name="Bills G."/>
            <person name="Bluhm B."/>
            <person name="Cannon C."/>
            <person name="Castanera R."/>
            <person name="Culley D."/>
            <person name="Daum C."/>
            <person name="Ezra D."/>
            <person name="Gonzalez J."/>
            <person name="Henrissat B."/>
            <person name="Kuo A."/>
            <person name="Liang C."/>
            <person name="Lipzen A."/>
            <person name="Lutzoni F."/>
            <person name="Magnuson J."/>
            <person name="Mondo S."/>
            <person name="Nolan M."/>
            <person name="Ohm R."/>
            <person name="Pangilinan J."/>
            <person name="Park H.-J."/>
            <person name="Ramirez L."/>
            <person name="Alfaro M."/>
            <person name="Sun H."/>
            <person name="Tritt A."/>
            <person name="Yoshinaga Y."/>
            <person name="Zwiers L.-H."/>
            <person name="Turgeon B."/>
            <person name="Goodwin S."/>
            <person name="Spatafora J."/>
            <person name="Crous P."/>
            <person name="Grigoriev I."/>
        </authorList>
    </citation>
    <scope>NUCLEOTIDE SEQUENCE</scope>
    <source>
        <strain evidence="1">CBS 525.71</strain>
    </source>
</reference>
<protein>
    <submittedName>
        <fullName evidence="1">Uncharacterized protein</fullName>
    </submittedName>
</protein>
<gene>
    <name evidence="1" type="ORF">BU25DRAFT_454815</name>
</gene>
<sequence length="336" mass="38382">MAASASEVDMTPEELLGPETHRMKRKNTSEVEQDGRPATQPPTNGFSTPPAAFPPGSDTILSTYKRVPDVDRYMMLEMTQCYLENPQFRAMVARFLSQNPRRPFRFLDLPTEIRSVIARYVLKYDMPLEFRWLTYKPTEKKGTFPGLSRLTALSRTSKQLQAELSSIVWTVNTFQFGITLTLGLNTDTSLRRPTQHEAMEEAIRFFIRNAQPQNLKSVFLSMDTYCYDPTFGPMALKTHIQAISGLVNIIPDAKWKVIDSYWAIMDIRKKLDQRRVERFAEFGKKLAGTFAHDDISSIPRAWKLYPHICGSSIEKTKQKLIAAGVEEASKWIDDGL</sequence>
<dbReference type="EMBL" id="MU006704">
    <property type="protein sequence ID" value="KAF2631359.1"/>
    <property type="molecule type" value="Genomic_DNA"/>
</dbReference>
<evidence type="ECO:0000313" key="1">
    <source>
        <dbReference type="EMBL" id="KAF2631359.1"/>
    </source>
</evidence>
<accession>A0ACB6SDM8</accession>
<organism evidence="1 2">
    <name type="scientific">Macroventuria anomochaeta</name>
    <dbReference type="NCBI Taxonomy" id="301207"/>
    <lineage>
        <taxon>Eukaryota</taxon>
        <taxon>Fungi</taxon>
        <taxon>Dikarya</taxon>
        <taxon>Ascomycota</taxon>
        <taxon>Pezizomycotina</taxon>
        <taxon>Dothideomycetes</taxon>
        <taxon>Pleosporomycetidae</taxon>
        <taxon>Pleosporales</taxon>
        <taxon>Pleosporineae</taxon>
        <taxon>Didymellaceae</taxon>
        <taxon>Macroventuria</taxon>
    </lineage>
</organism>